<protein>
    <submittedName>
        <fullName evidence="1">8263_t:CDS:1</fullName>
    </submittedName>
</protein>
<name>A0ACA9QSQ8_9GLOM</name>
<dbReference type="Proteomes" id="UP000789366">
    <property type="component" value="Unassembled WGS sequence"/>
</dbReference>
<gene>
    <name evidence="1" type="ORF">SPELUC_LOCUS15317</name>
</gene>
<organism evidence="1 2">
    <name type="scientific">Cetraspora pellucida</name>
    <dbReference type="NCBI Taxonomy" id="1433469"/>
    <lineage>
        <taxon>Eukaryota</taxon>
        <taxon>Fungi</taxon>
        <taxon>Fungi incertae sedis</taxon>
        <taxon>Mucoromycota</taxon>
        <taxon>Glomeromycotina</taxon>
        <taxon>Glomeromycetes</taxon>
        <taxon>Diversisporales</taxon>
        <taxon>Gigasporaceae</taxon>
        <taxon>Cetraspora</taxon>
    </lineage>
</organism>
<comment type="caution">
    <text evidence="1">The sequence shown here is derived from an EMBL/GenBank/DDBJ whole genome shotgun (WGS) entry which is preliminary data.</text>
</comment>
<reference evidence="1" key="1">
    <citation type="submission" date="2021-06" db="EMBL/GenBank/DDBJ databases">
        <authorList>
            <person name="Kallberg Y."/>
            <person name="Tangrot J."/>
            <person name="Rosling A."/>
        </authorList>
    </citation>
    <scope>NUCLEOTIDE SEQUENCE</scope>
    <source>
        <strain evidence="1">28 12/20/2015</strain>
    </source>
</reference>
<accession>A0ACA9QSQ8</accession>
<keyword evidence="2" id="KW-1185">Reference proteome</keyword>
<evidence type="ECO:0000313" key="2">
    <source>
        <dbReference type="Proteomes" id="UP000789366"/>
    </source>
</evidence>
<sequence>ENELTTAYNQAKNSKLYQQGGKSKTIIDNLNQRKLVCFQIAKDTSISNENKTFLQVAFIKLIPETIKNDTDETKLTELETKLKSFQTAKESEEKGKIYQKHKSTIDAILKEIREEKQRYQQTKQDSPDNSQNNNKPSGFPIWAIGLIIVGIIAVVGLAIYYFQRSSQKNIDEE</sequence>
<evidence type="ECO:0000313" key="1">
    <source>
        <dbReference type="EMBL" id="CAG8763893.1"/>
    </source>
</evidence>
<feature type="non-terminal residue" evidence="1">
    <location>
        <position position="1"/>
    </location>
</feature>
<proteinExistence type="predicted"/>
<dbReference type="EMBL" id="CAJVPW010049902">
    <property type="protein sequence ID" value="CAG8763893.1"/>
    <property type="molecule type" value="Genomic_DNA"/>
</dbReference>